<evidence type="ECO:0000313" key="2">
    <source>
        <dbReference type="Proteomes" id="UP000299102"/>
    </source>
</evidence>
<name>A0A4C1SD81_EUMVA</name>
<accession>A0A4C1SD81</accession>
<evidence type="ECO:0000313" key="1">
    <source>
        <dbReference type="EMBL" id="GBO99993.1"/>
    </source>
</evidence>
<dbReference type="EMBL" id="BGZK01000004">
    <property type="protein sequence ID" value="GBO99993.1"/>
    <property type="molecule type" value="Genomic_DNA"/>
</dbReference>
<organism evidence="1 2">
    <name type="scientific">Eumeta variegata</name>
    <name type="common">Bagworm moth</name>
    <name type="synonym">Eumeta japonica</name>
    <dbReference type="NCBI Taxonomy" id="151549"/>
    <lineage>
        <taxon>Eukaryota</taxon>
        <taxon>Metazoa</taxon>
        <taxon>Ecdysozoa</taxon>
        <taxon>Arthropoda</taxon>
        <taxon>Hexapoda</taxon>
        <taxon>Insecta</taxon>
        <taxon>Pterygota</taxon>
        <taxon>Neoptera</taxon>
        <taxon>Endopterygota</taxon>
        <taxon>Lepidoptera</taxon>
        <taxon>Glossata</taxon>
        <taxon>Ditrysia</taxon>
        <taxon>Tineoidea</taxon>
        <taxon>Psychidae</taxon>
        <taxon>Oiketicinae</taxon>
        <taxon>Eumeta</taxon>
    </lineage>
</organism>
<protein>
    <submittedName>
        <fullName evidence="1">Uncharacterized protein</fullName>
    </submittedName>
</protein>
<proteinExistence type="predicted"/>
<reference evidence="1 2" key="1">
    <citation type="journal article" date="2019" name="Commun. Biol.">
        <title>The bagworm genome reveals a unique fibroin gene that provides high tensile strength.</title>
        <authorList>
            <person name="Kono N."/>
            <person name="Nakamura H."/>
            <person name="Ohtoshi R."/>
            <person name="Tomita M."/>
            <person name="Numata K."/>
            <person name="Arakawa K."/>
        </authorList>
    </citation>
    <scope>NUCLEOTIDE SEQUENCE [LARGE SCALE GENOMIC DNA]</scope>
</reference>
<keyword evidence="2" id="KW-1185">Reference proteome</keyword>
<dbReference type="AlphaFoldDB" id="A0A4C1SD81"/>
<dbReference type="Proteomes" id="UP000299102">
    <property type="component" value="Unassembled WGS sequence"/>
</dbReference>
<sequence length="153" mass="17181">MDAVGNIALADSVSKVEKSTLRLFWIGKSYADQIGGILKKGQILITGNRRVCMKRLMDVHEAKEKPCATYFIPHPESASGKCIVSRFFRPINNMSRASHKRRRRYCRPLNRFKTRGPCCFPPFSSRFNRELRLQVSGRAARVGGPGAGGRRGV</sequence>
<comment type="caution">
    <text evidence="1">The sequence shown here is derived from an EMBL/GenBank/DDBJ whole genome shotgun (WGS) entry which is preliminary data.</text>
</comment>
<gene>
    <name evidence="1" type="ORF">EVAR_74337_1</name>
</gene>